<accession>A0A8H5X2V1</accession>
<organism evidence="2 3">
    <name type="scientific">Fusarium heterosporum</name>
    <dbReference type="NCBI Taxonomy" id="42747"/>
    <lineage>
        <taxon>Eukaryota</taxon>
        <taxon>Fungi</taxon>
        <taxon>Dikarya</taxon>
        <taxon>Ascomycota</taxon>
        <taxon>Pezizomycotina</taxon>
        <taxon>Sordariomycetes</taxon>
        <taxon>Hypocreomycetidae</taxon>
        <taxon>Hypocreales</taxon>
        <taxon>Nectriaceae</taxon>
        <taxon>Fusarium</taxon>
        <taxon>Fusarium heterosporum species complex</taxon>
    </lineage>
</organism>
<dbReference type="EMBL" id="JAAGWQ010000013">
    <property type="protein sequence ID" value="KAF5679144.1"/>
    <property type="molecule type" value="Genomic_DNA"/>
</dbReference>
<gene>
    <name evidence="2" type="ORF">FHETE_885</name>
</gene>
<sequence>MGSASSKPPATPEPPQQPPSPTPAPAPSAAPSKQRYRPPKGWISEEEADGYYGRVRDCPRLIARSDSESRRWSGIPNSCTYNRNSRIVACWVDYRGELLEDITRAVRGLDVAKIDFLKVGPYGGEKKNKLVISVVPCTADNREVWKIALKCRDVLRAYQFLHTEVEVREACPDEMKDNPGSKCVEEDDVGDDY</sequence>
<feature type="region of interest" description="Disordered" evidence="1">
    <location>
        <begin position="1"/>
        <end position="42"/>
    </location>
</feature>
<evidence type="ECO:0000313" key="3">
    <source>
        <dbReference type="Proteomes" id="UP000567885"/>
    </source>
</evidence>
<protein>
    <submittedName>
        <fullName evidence="2">Uncharacterized protein</fullName>
    </submittedName>
</protein>
<name>A0A8H5X2V1_FUSHE</name>
<proteinExistence type="predicted"/>
<keyword evidence="3" id="KW-1185">Reference proteome</keyword>
<dbReference type="AlphaFoldDB" id="A0A8H5X2V1"/>
<feature type="compositionally biased region" description="Pro residues" evidence="1">
    <location>
        <begin position="9"/>
        <end position="28"/>
    </location>
</feature>
<dbReference type="Proteomes" id="UP000567885">
    <property type="component" value="Unassembled WGS sequence"/>
</dbReference>
<dbReference type="OrthoDB" id="5424209at2759"/>
<reference evidence="2 3" key="1">
    <citation type="submission" date="2020-05" db="EMBL/GenBank/DDBJ databases">
        <title>Identification and distribution of gene clusters putatively required for synthesis of sphingolipid metabolism inhibitors in phylogenetically diverse species of the filamentous fungus Fusarium.</title>
        <authorList>
            <person name="Kim H.-S."/>
            <person name="Busman M."/>
            <person name="Brown D.W."/>
            <person name="Divon H."/>
            <person name="Uhlig S."/>
            <person name="Proctor R.H."/>
        </authorList>
    </citation>
    <scope>NUCLEOTIDE SEQUENCE [LARGE SCALE GENOMIC DNA]</scope>
    <source>
        <strain evidence="2 3">NRRL 20693</strain>
    </source>
</reference>
<evidence type="ECO:0000313" key="2">
    <source>
        <dbReference type="EMBL" id="KAF5679144.1"/>
    </source>
</evidence>
<comment type="caution">
    <text evidence="2">The sequence shown here is derived from an EMBL/GenBank/DDBJ whole genome shotgun (WGS) entry which is preliminary data.</text>
</comment>
<evidence type="ECO:0000256" key="1">
    <source>
        <dbReference type="SAM" id="MobiDB-lite"/>
    </source>
</evidence>